<reference evidence="2" key="1">
    <citation type="submission" date="2016-10" db="EMBL/GenBank/DDBJ databases">
        <authorList>
            <person name="Varghese N."/>
            <person name="Submissions S."/>
        </authorList>
    </citation>
    <scope>NUCLEOTIDE SEQUENCE [LARGE SCALE GENOMIC DNA]</scope>
    <source>
        <strain evidence="2">DSM 45079</strain>
    </source>
</reference>
<proteinExistence type="predicted"/>
<keyword evidence="2" id="KW-1185">Reference proteome</keyword>
<name>A0A1H2LJA5_9ACTN</name>
<dbReference type="RefSeq" id="WP_046768836.1">
    <property type="nucleotide sequence ID" value="NZ_KQ061228.1"/>
</dbReference>
<protein>
    <submittedName>
        <fullName evidence="1">Uncharacterized protein</fullName>
    </submittedName>
</protein>
<dbReference type="EMBL" id="LT629791">
    <property type="protein sequence ID" value="SDU80835.1"/>
    <property type="molecule type" value="Genomic_DNA"/>
</dbReference>
<evidence type="ECO:0000313" key="1">
    <source>
        <dbReference type="EMBL" id="SDU80835.1"/>
    </source>
</evidence>
<gene>
    <name evidence="1" type="ORF">SAMN04488563_6229</name>
</gene>
<sequence>MNVKYLAKFGGSALGAVGAARSLGKARREGDKLRMVDAVLSILSVAITIAIVVREIRESQEENKPLVELKGDE</sequence>
<evidence type="ECO:0000313" key="2">
    <source>
        <dbReference type="Proteomes" id="UP000182977"/>
    </source>
</evidence>
<accession>A0A1H2LJA5</accession>
<dbReference type="Proteomes" id="UP000182977">
    <property type="component" value="Chromosome I"/>
</dbReference>
<dbReference type="OrthoDB" id="4284397at2"/>
<dbReference type="AlphaFoldDB" id="A0A1H2LJA5"/>
<organism evidence="1 2">
    <name type="scientific">Jiangella alkaliphila</name>
    <dbReference type="NCBI Taxonomy" id="419479"/>
    <lineage>
        <taxon>Bacteria</taxon>
        <taxon>Bacillati</taxon>
        <taxon>Actinomycetota</taxon>
        <taxon>Actinomycetes</taxon>
        <taxon>Jiangellales</taxon>
        <taxon>Jiangellaceae</taxon>
        <taxon>Jiangella</taxon>
    </lineage>
</organism>
<dbReference type="STRING" id="419479.SAMN04488563_6229"/>